<dbReference type="GO" id="GO:0005737">
    <property type="term" value="C:cytoplasm"/>
    <property type="evidence" value="ECO:0007669"/>
    <property type="project" value="TreeGrafter"/>
</dbReference>
<accession>A0AAD9IMX3</accession>
<keyword evidence="14" id="KW-1185">Reference proteome</keyword>
<dbReference type="InterPro" id="IPR011076">
    <property type="entry name" value="Malate_synth_sf"/>
</dbReference>
<dbReference type="Pfam" id="PF20659">
    <property type="entry name" value="MS_C"/>
    <property type="match status" value="1"/>
</dbReference>
<evidence type="ECO:0000256" key="8">
    <source>
        <dbReference type="PIRSR" id="PIRSR001363-1"/>
    </source>
</evidence>
<dbReference type="GO" id="GO:0006097">
    <property type="term" value="P:glyoxylate cycle"/>
    <property type="evidence" value="ECO:0007669"/>
    <property type="project" value="UniProtKB-KW"/>
</dbReference>
<dbReference type="Pfam" id="PF01274">
    <property type="entry name" value="MS_TIM-barrel"/>
    <property type="match status" value="1"/>
</dbReference>
<dbReference type="EMBL" id="JASFZW010000001">
    <property type="protein sequence ID" value="KAK2080229.1"/>
    <property type="molecule type" value="Genomic_DNA"/>
</dbReference>
<dbReference type="PROSITE" id="PS00510">
    <property type="entry name" value="MALATE_SYNTHASE"/>
    <property type="match status" value="1"/>
</dbReference>
<evidence type="ECO:0000259" key="11">
    <source>
        <dbReference type="Pfam" id="PF20656"/>
    </source>
</evidence>
<keyword evidence="4 9" id="KW-0329">Glyoxylate bypass</keyword>
<protein>
    <recommendedName>
        <fullName evidence="3 9">Malate synthase</fullName>
        <ecNumber evidence="3 9">2.3.3.9</ecNumber>
    </recommendedName>
</protein>
<feature type="active site" description="Proton acceptor" evidence="8">
    <location>
        <position position="172"/>
    </location>
</feature>
<dbReference type="GO" id="GO:0006099">
    <property type="term" value="P:tricarboxylic acid cycle"/>
    <property type="evidence" value="ECO:0007669"/>
    <property type="project" value="UniProtKB-KW"/>
</dbReference>
<dbReference type="FunFam" id="3.20.20.360:FF:000001">
    <property type="entry name" value="Malate synthase"/>
    <property type="match status" value="1"/>
</dbReference>
<evidence type="ECO:0000256" key="9">
    <source>
        <dbReference type="RuleBase" id="RU000555"/>
    </source>
</evidence>
<feature type="domain" description="Malate synthase TIM barrel" evidence="10">
    <location>
        <begin position="168"/>
        <end position="411"/>
    </location>
</feature>
<dbReference type="InterPro" id="IPR044856">
    <property type="entry name" value="Malate_synth_C_sf"/>
</dbReference>
<comment type="similarity">
    <text evidence="2 9">Belongs to the malate synthase family.</text>
</comment>
<dbReference type="PIRSF" id="PIRSF001363">
    <property type="entry name" value="Malate_synth"/>
    <property type="match status" value="1"/>
</dbReference>
<dbReference type="NCBIfam" id="TIGR01344">
    <property type="entry name" value="malate_syn_A"/>
    <property type="match status" value="1"/>
</dbReference>
<dbReference type="InterPro" id="IPR019830">
    <property type="entry name" value="Malate_synthase_CS"/>
</dbReference>
<dbReference type="Proteomes" id="UP001255856">
    <property type="component" value="Unassembled WGS sequence"/>
</dbReference>
<dbReference type="EC" id="2.3.3.9" evidence="3 9"/>
<evidence type="ECO:0000256" key="1">
    <source>
        <dbReference type="ARBA" id="ARBA00004757"/>
    </source>
</evidence>
<dbReference type="AlphaFoldDB" id="A0AAD9IMX3"/>
<sequence length="555" mass="61911">MEQLLSAQPSMEQVIGGARIKAPVRAQYRGVLTPEALAFVAHLSRRFTPRVEELLQRRVETQARFDAGAKPTFLESTRHVREGKWTVAPLPRDLLDRRVEITGPTDRKMVINALNSGASVYMPDFEDSNSPTWDNMIQGQVNLGDAVRGTISMTQGAKTYRLNPEVATLIVRPRGWHLWEKHVTVDGKFVPGGIFDFALFFFHNARPLLAKGSGPYFYLPKMQSHLEARLWNEIFVEAQLLLGVPVGTIKATCLIETLPAAFEMEEILYELRDHSAGLNCGRWDYMFSFIKTLRNDGTRIFPDRGVVGMDQPFLRAYSQLVIKVCHRRRVHAIGGMSAFIPIKNDKAANDAVLKKVRDDKLREVRDGHDGTWVAHPGLIPIAKGVFDEHMRGPNQLDRQRDDVTHDEAALLAVPEGPRTVATLRNNVQVGIQYLAAWLAGNGCVPIHNLMEDAATAEISRAQVWQWLRHGVTLDDGQALTAARVKVVIAEEMEGFRRQLGDKAFADSCYLDAAFLFKLMALSSELPDFLTLPAYDTLIASEFSSGASAAAPTSRM</sequence>
<proteinExistence type="inferred from homology"/>
<dbReference type="InterPro" id="IPR001465">
    <property type="entry name" value="Malate_synthase_TIM"/>
</dbReference>
<comment type="caution">
    <text evidence="13">The sequence shown here is derived from an EMBL/GenBank/DDBJ whole genome shotgun (WGS) entry which is preliminary data.</text>
</comment>
<dbReference type="InterPro" id="IPR048355">
    <property type="entry name" value="MS_C"/>
</dbReference>
<dbReference type="Gene3D" id="1.20.1220.12">
    <property type="entry name" value="Malate synthase, domain III"/>
    <property type="match status" value="1"/>
</dbReference>
<feature type="domain" description="Malate synthase N-terminal" evidence="11">
    <location>
        <begin position="18"/>
        <end position="79"/>
    </location>
</feature>
<dbReference type="FunFam" id="1.20.1220.12:FF:000001">
    <property type="entry name" value="Malate synthase"/>
    <property type="match status" value="1"/>
</dbReference>
<organism evidence="13 14">
    <name type="scientific">Prototheca wickerhamii</name>
    <dbReference type="NCBI Taxonomy" id="3111"/>
    <lineage>
        <taxon>Eukaryota</taxon>
        <taxon>Viridiplantae</taxon>
        <taxon>Chlorophyta</taxon>
        <taxon>core chlorophytes</taxon>
        <taxon>Trebouxiophyceae</taxon>
        <taxon>Chlorellales</taxon>
        <taxon>Chlorellaceae</taxon>
        <taxon>Prototheca</taxon>
    </lineage>
</organism>
<dbReference type="InterPro" id="IPR048356">
    <property type="entry name" value="MS_N"/>
</dbReference>
<dbReference type="InterPro" id="IPR006252">
    <property type="entry name" value="Malate_synthA"/>
</dbReference>
<dbReference type="SUPFAM" id="SSF51645">
    <property type="entry name" value="Malate synthase G"/>
    <property type="match status" value="1"/>
</dbReference>
<comment type="pathway">
    <text evidence="1 9">Carbohydrate metabolism; glyoxylate cycle; (S)-malate from isocitrate: step 2/2.</text>
</comment>
<dbReference type="Pfam" id="PF20656">
    <property type="entry name" value="MS_N"/>
    <property type="match status" value="1"/>
</dbReference>
<name>A0AAD9IMX3_PROWI</name>
<dbReference type="Gene3D" id="3.20.20.360">
    <property type="entry name" value="Malate synthase, domain 3"/>
    <property type="match status" value="1"/>
</dbReference>
<dbReference type="CDD" id="cd00727">
    <property type="entry name" value="malate_synt_A"/>
    <property type="match status" value="1"/>
</dbReference>
<evidence type="ECO:0000256" key="7">
    <source>
        <dbReference type="ARBA" id="ARBA00047918"/>
    </source>
</evidence>
<dbReference type="PANTHER" id="PTHR42902:SF1">
    <property type="entry name" value="MALATE SYNTHASE 1-RELATED"/>
    <property type="match status" value="1"/>
</dbReference>
<keyword evidence="5 9" id="KW-0816">Tricarboxylic acid cycle</keyword>
<keyword evidence="6 9" id="KW-0808">Transferase</keyword>
<evidence type="ECO:0000313" key="13">
    <source>
        <dbReference type="EMBL" id="KAK2080229.1"/>
    </source>
</evidence>
<gene>
    <name evidence="13" type="ORF">QBZ16_000082</name>
</gene>
<dbReference type="GO" id="GO:0004474">
    <property type="term" value="F:malate synthase activity"/>
    <property type="evidence" value="ECO:0007669"/>
    <property type="project" value="UniProtKB-EC"/>
</dbReference>
<feature type="active site" description="Proton donor" evidence="8">
    <location>
        <position position="452"/>
    </location>
</feature>
<evidence type="ECO:0000259" key="12">
    <source>
        <dbReference type="Pfam" id="PF20659"/>
    </source>
</evidence>
<feature type="domain" description="Malate synthase C-terminal" evidence="12">
    <location>
        <begin position="419"/>
        <end position="537"/>
    </location>
</feature>
<evidence type="ECO:0000259" key="10">
    <source>
        <dbReference type="Pfam" id="PF01274"/>
    </source>
</evidence>
<evidence type="ECO:0000256" key="4">
    <source>
        <dbReference type="ARBA" id="ARBA00022435"/>
    </source>
</evidence>
<dbReference type="PANTHER" id="PTHR42902">
    <property type="entry name" value="MALATE SYNTHASE"/>
    <property type="match status" value="1"/>
</dbReference>
<reference evidence="13" key="1">
    <citation type="submission" date="2021-01" db="EMBL/GenBank/DDBJ databases">
        <authorList>
            <person name="Eckstrom K.M.E."/>
        </authorList>
    </citation>
    <scope>NUCLEOTIDE SEQUENCE</scope>
    <source>
        <strain evidence="13">UVCC 0001</strain>
    </source>
</reference>
<evidence type="ECO:0000256" key="5">
    <source>
        <dbReference type="ARBA" id="ARBA00022532"/>
    </source>
</evidence>
<evidence type="ECO:0000256" key="3">
    <source>
        <dbReference type="ARBA" id="ARBA00012636"/>
    </source>
</evidence>
<dbReference type="InterPro" id="IPR046363">
    <property type="entry name" value="MS_N_TIM-barrel_dom"/>
</dbReference>
<evidence type="ECO:0000256" key="2">
    <source>
        <dbReference type="ARBA" id="ARBA00006394"/>
    </source>
</evidence>
<comment type="catalytic activity">
    <reaction evidence="7 9">
        <text>glyoxylate + acetyl-CoA + H2O = (S)-malate + CoA + H(+)</text>
        <dbReference type="Rhea" id="RHEA:18181"/>
        <dbReference type="ChEBI" id="CHEBI:15377"/>
        <dbReference type="ChEBI" id="CHEBI:15378"/>
        <dbReference type="ChEBI" id="CHEBI:15589"/>
        <dbReference type="ChEBI" id="CHEBI:36655"/>
        <dbReference type="ChEBI" id="CHEBI:57287"/>
        <dbReference type="ChEBI" id="CHEBI:57288"/>
        <dbReference type="EC" id="2.3.3.9"/>
    </reaction>
</comment>
<evidence type="ECO:0000256" key="6">
    <source>
        <dbReference type="ARBA" id="ARBA00022679"/>
    </source>
</evidence>
<evidence type="ECO:0000313" key="14">
    <source>
        <dbReference type="Proteomes" id="UP001255856"/>
    </source>
</evidence>